<dbReference type="AlphaFoldDB" id="A0A1H6QMH1"/>
<accession>A0A1H6QMH1</accession>
<proteinExistence type="predicted"/>
<keyword evidence="2" id="KW-1185">Reference proteome</keyword>
<dbReference type="RefSeq" id="WP_090331499.1">
    <property type="nucleotide sequence ID" value="NZ_FNXY01000001.1"/>
</dbReference>
<protein>
    <submittedName>
        <fullName evidence="1">Uncharacterized protein</fullName>
    </submittedName>
</protein>
<organism evidence="1 2">
    <name type="scientific">Dyadobacter koreensis</name>
    <dbReference type="NCBI Taxonomy" id="408657"/>
    <lineage>
        <taxon>Bacteria</taxon>
        <taxon>Pseudomonadati</taxon>
        <taxon>Bacteroidota</taxon>
        <taxon>Cytophagia</taxon>
        <taxon>Cytophagales</taxon>
        <taxon>Spirosomataceae</taxon>
        <taxon>Dyadobacter</taxon>
    </lineage>
</organism>
<dbReference type="Proteomes" id="UP000199532">
    <property type="component" value="Unassembled WGS sequence"/>
</dbReference>
<evidence type="ECO:0000313" key="2">
    <source>
        <dbReference type="Proteomes" id="UP000199532"/>
    </source>
</evidence>
<gene>
    <name evidence="1" type="ORF">SAMN04487995_0448</name>
</gene>
<reference evidence="1 2" key="1">
    <citation type="submission" date="2016-10" db="EMBL/GenBank/DDBJ databases">
        <authorList>
            <person name="de Groot N.N."/>
        </authorList>
    </citation>
    <scope>NUCLEOTIDE SEQUENCE [LARGE SCALE GENOMIC DNA]</scope>
    <source>
        <strain evidence="1 2">DSM 19938</strain>
    </source>
</reference>
<sequence length="84" mass="10016">MKKKSEVNYKLMMNWNRYRLRQNKQSLEKLLLLLSKLDSSGPADDKAYEDDVDDLQSLKIIYETGIRSFESQIEKYQRLIGEQQ</sequence>
<name>A0A1H6QMH1_9BACT</name>
<dbReference type="OrthoDB" id="962744at2"/>
<dbReference type="EMBL" id="FNXY01000001">
    <property type="protein sequence ID" value="SEI40630.1"/>
    <property type="molecule type" value="Genomic_DNA"/>
</dbReference>
<evidence type="ECO:0000313" key="1">
    <source>
        <dbReference type="EMBL" id="SEI40630.1"/>
    </source>
</evidence>